<name>A0A1M6LXQ1_9FIRM</name>
<protein>
    <submittedName>
        <fullName evidence="2">Uncharacterized protein</fullName>
    </submittedName>
</protein>
<keyword evidence="1" id="KW-0812">Transmembrane</keyword>
<reference evidence="3" key="1">
    <citation type="submission" date="2016-11" db="EMBL/GenBank/DDBJ databases">
        <authorList>
            <person name="Varghese N."/>
            <person name="Submissions S."/>
        </authorList>
    </citation>
    <scope>NUCLEOTIDE SEQUENCE [LARGE SCALE GENOMIC DNA]</scope>
    <source>
        <strain evidence="3">DSM 17957</strain>
    </source>
</reference>
<feature type="transmembrane region" description="Helical" evidence="1">
    <location>
        <begin position="6"/>
        <end position="28"/>
    </location>
</feature>
<dbReference type="EMBL" id="FQZV01000040">
    <property type="protein sequence ID" value="SHJ75910.1"/>
    <property type="molecule type" value="Genomic_DNA"/>
</dbReference>
<proteinExistence type="predicted"/>
<dbReference type="STRING" id="1121919.SAMN02745975_02800"/>
<organism evidence="2 3">
    <name type="scientific">Geosporobacter subterraneus DSM 17957</name>
    <dbReference type="NCBI Taxonomy" id="1121919"/>
    <lineage>
        <taxon>Bacteria</taxon>
        <taxon>Bacillati</taxon>
        <taxon>Bacillota</taxon>
        <taxon>Clostridia</taxon>
        <taxon>Peptostreptococcales</taxon>
        <taxon>Thermotaleaceae</taxon>
        <taxon>Geosporobacter</taxon>
    </lineage>
</organism>
<evidence type="ECO:0000313" key="2">
    <source>
        <dbReference type="EMBL" id="SHJ75910.1"/>
    </source>
</evidence>
<keyword evidence="3" id="KW-1185">Reference proteome</keyword>
<accession>A0A1M6LXQ1</accession>
<sequence length="58" mass="6806">MKVAFPMAFGGLFFIINIGIMIYMVYLFHVLATSNKQIAETLERLVDKIDRFDHRKLE</sequence>
<keyword evidence="1" id="KW-1133">Transmembrane helix</keyword>
<evidence type="ECO:0000256" key="1">
    <source>
        <dbReference type="SAM" id="Phobius"/>
    </source>
</evidence>
<evidence type="ECO:0000313" key="3">
    <source>
        <dbReference type="Proteomes" id="UP000184536"/>
    </source>
</evidence>
<dbReference type="Proteomes" id="UP000184536">
    <property type="component" value="Unassembled WGS sequence"/>
</dbReference>
<dbReference type="AlphaFoldDB" id="A0A1M6LXQ1"/>
<dbReference type="RefSeq" id="WP_190014530.1">
    <property type="nucleotide sequence ID" value="NZ_FQZV01000040.1"/>
</dbReference>
<keyword evidence="1" id="KW-0472">Membrane</keyword>
<gene>
    <name evidence="2" type="ORF">SAMN02745975_02800</name>
</gene>